<dbReference type="NCBIfam" id="TIGR00674">
    <property type="entry name" value="dapA"/>
    <property type="match status" value="1"/>
</dbReference>
<name>A0A7H0GN16_9BURK</name>
<evidence type="ECO:0000313" key="16">
    <source>
        <dbReference type="EMBL" id="QNP49682.1"/>
    </source>
</evidence>
<feature type="site" description="Part of a proton relay during catalysis" evidence="12">
    <location>
        <position position="117"/>
    </location>
</feature>
<dbReference type="GO" id="GO:0005737">
    <property type="term" value="C:cytoplasm"/>
    <property type="evidence" value="ECO:0007669"/>
    <property type="project" value="UniProtKB-SubCell"/>
</dbReference>
<evidence type="ECO:0000256" key="5">
    <source>
        <dbReference type="ARBA" id="ARBA00022490"/>
    </source>
</evidence>
<evidence type="ECO:0000256" key="6">
    <source>
        <dbReference type="ARBA" id="ARBA00022605"/>
    </source>
</evidence>
<dbReference type="InterPro" id="IPR002220">
    <property type="entry name" value="DapA-like"/>
</dbReference>
<evidence type="ECO:0000256" key="8">
    <source>
        <dbReference type="ARBA" id="ARBA00023154"/>
    </source>
</evidence>
<keyword evidence="8 12" id="KW-0457">Lysine biosynthesis</keyword>
<gene>
    <name evidence="12 16" type="primary">dapA</name>
    <name evidence="16" type="ORF">H9K75_07020</name>
</gene>
<protein>
    <recommendedName>
        <fullName evidence="4 12">4-hydroxy-tetrahydrodipicolinate synthase</fullName>
        <shortName evidence="12">HTPA synthase</shortName>
        <ecNumber evidence="4 12">4.3.3.7</ecNumber>
    </recommendedName>
</protein>
<proteinExistence type="inferred from homology"/>
<dbReference type="Pfam" id="PF00701">
    <property type="entry name" value="DHDPS"/>
    <property type="match status" value="1"/>
</dbReference>
<comment type="caution">
    <text evidence="12">Was originally thought to be a dihydrodipicolinate synthase (DHDPS), catalyzing the condensation of (S)-aspartate-beta-semialdehyde [(S)-ASA] and pyruvate to dihydrodipicolinate (DHDP). However, it was shown in E.coli that the product of the enzymatic reaction is not dihydrodipicolinate but in fact (4S)-4-hydroxy-2,3,4,5-tetrahydro-(2S)-dipicolinic acid (HTPA), and that the consecutive dehydration reaction leading to DHDP is not spontaneous but catalyzed by DapB.</text>
</comment>
<sequence>MPSSHQSQPSTTDFSGLWIPLVTPFRDDAVDHDALHALAVRMRQAGIAGFCACGSTGEAAALSHDEEDAVLSTILDAAGGLPVMMGAADCHLGRMLERVQQLNSRALAALLVPAPTYIRPSQEGLMHWFTRIADASAHPIVIYDIPYRTGATLELATLRALARHPNIVAIKDCGGDAAKTQRLIDEGALQVLAGEDVQIFTSLALGARGAIAASAHAHTDHFVALLRLLSTGQLGAARALWAPLQQHIRASFAEPNPAPIKGWLARQGWMTAELRAPMTPASSAVVDQLCAIQLPQRPRDAQGHESD</sequence>
<dbReference type="InterPro" id="IPR005263">
    <property type="entry name" value="DapA"/>
</dbReference>
<dbReference type="SMART" id="SM01130">
    <property type="entry name" value="DHDPS"/>
    <property type="match status" value="1"/>
</dbReference>
<reference evidence="16 17" key="1">
    <citation type="submission" date="2020-08" db="EMBL/GenBank/DDBJ databases">
        <title>Genome sequence of Diaphorobacter aerolatus KACC 16536T.</title>
        <authorList>
            <person name="Hyun D.-W."/>
            <person name="Bae J.-W."/>
        </authorList>
    </citation>
    <scope>NUCLEOTIDE SEQUENCE [LARGE SCALE GENOMIC DNA]</scope>
    <source>
        <strain evidence="16 17">KACC 16536</strain>
    </source>
</reference>
<keyword evidence="5 12" id="KW-0963">Cytoplasm</keyword>
<feature type="binding site" evidence="12 15">
    <location>
        <position position="56"/>
    </location>
    <ligand>
        <name>pyruvate</name>
        <dbReference type="ChEBI" id="CHEBI:15361"/>
    </ligand>
</feature>
<evidence type="ECO:0000256" key="2">
    <source>
        <dbReference type="ARBA" id="ARBA00005120"/>
    </source>
</evidence>
<evidence type="ECO:0000256" key="12">
    <source>
        <dbReference type="HAMAP-Rule" id="MF_00418"/>
    </source>
</evidence>
<comment type="subcellular location">
    <subcellularLocation>
        <location evidence="12">Cytoplasm</location>
    </subcellularLocation>
</comment>
<dbReference type="Proteomes" id="UP000516028">
    <property type="component" value="Chromosome"/>
</dbReference>
<evidence type="ECO:0000313" key="17">
    <source>
        <dbReference type="Proteomes" id="UP000516028"/>
    </source>
</evidence>
<comment type="catalytic activity">
    <reaction evidence="11 12">
        <text>L-aspartate 4-semialdehyde + pyruvate = (2S,4S)-4-hydroxy-2,3,4,5-tetrahydrodipicolinate + H2O + H(+)</text>
        <dbReference type="Rhea" id="RHEA:34171"/>
        <dbReference type="ChEBI" id="CHEBI:15361"/>
        <dbReference type="ChEBI" id="CHEBI:15377"/>
        <dbReference type="ChEBI" id="CHEBI:15378"/>
        <dbReference type="ChEBI" id="CHEBI:67139"/>
        <dbReference type="ChEBI" id="CHEBI:537519"/>
        <dbReference type="EC" id="4.3.3.7"/>
    </reaction>
</comment>
<keyword evidence="10 12" id="KW-0704">Schiff base</keyword>
<dbReference type="Gene3D" id="3.20.20.70">
    <property type="entry name" value="Aldolase class I"/>
    <property type="match status" value="1"/>
</dbReference>
<dbReference type="AlphaFoldDB" id="A0A7H0GN16"/>
<feature type="active site" description="Proton donor/acceptor" evidence="12 14">
    <location>
        <position position="143"/>
    </location>
</feature>
<comment type="subunit">
    <text evidence="12">Homotetramer; dimer of dimers.</text>
</comment>
<dbReference type="PRINTS" id="PR00146">
    <property type="entry name" value="DHPICSNTHASE"/>
</dbReference>
<comment type="function">
    <text evidence="1 12">Catalyzes the condensation of (S)-aspartate-beta-semialdehyde [(S)-ASA] and pyruvate to 4-hydroxy-tetrahydrodipicolinate (HTPA).</text>
</comment>
<keyword evidence="6 12" id="KW-0028">Amino-acid biosynthesis</keyword>
<dbReference type="HAMAP" id="MF_00418">
    <property type="entry name" value="DapA"/>
    <property type="match status" value="1"/>
</dbReference>
<evidence type="ECO:0000256" key="15">
    <source>
        <dbReference type="PIRSR" id="PIRSR001365-2"/>
    </source>
</evidence>
<evidence type="ECO:0000256" key="14">
    <source>
        <dbReference type="PIRSR" id="PIRSR001365-1"/>
    </source>
</evidence>
<dbReference type="SUPFAM" id="SSF51569">
    <property type="entry name" value="Aldolase"/>
    <property type="match status" value="1"/>
</dbReference>
<dbReference type="EMBL" id="CP060783">
    <property type="protein sequence ID" value="QNP49682.1"/>
    <property type="molecule type" value="Genomic_DNA"/>
</dbReference>
<dbReference type="CDD" id="cd00950">
    <property type="entry name" value="DHDPS"/>
    <property type="match status" value="1"/>
</dbReference>
<dbReference type="PIRSF" id="PIRSF001365">
    <property type="entry name" value="DHDPS"/>
    <property type="match status" value="1"/>
</dbReference>
<evidence type="ECO:0000256" key="7">
    <source>
        <dbReference type="ARBA" id="ARBA00022915"/>
    </source>
</evidence>
<dbReference type="GO" id="GO:0019877">
    <property type="term" value="P:diaminopimelate biosynthetic process"/>
    <property type="evidence" value="ECO:0007669"/>
    <property type="project" value="UniProtKB-UniRule"/>
</dbReference>
<dbReference type="PANTHER" id="PTHR12128">
    <property type="entry name" value="DIHYDRODIPICOLINATE SYNTHASE"/>
    <property type="match status" value="1"/>
</dbReference>
<comment type="pathway">
    <text evidence="2 12">Amino-acid biosynthesis; L-lysine biosynthesis via DAP pathway; (S)-tetrahydrodipicolinate from L-aspartate: step 3/4.</text>
</comment>
<organism evidence="16 17">
    <name type="scientific">Diaphorobacter aerolatus</name>
    <dbReference type="NCBI Taxonomy" id="1288495"/>
    <lineage>
        <taxon>Bacteria</taxon>
        <taxon>Pseudomonadati</taxon>
        <taxon>Pseudomonadota</taxon>
        <taxon>Betaproteobacteria</taxon>
        <taxon>Burkholderiales</taxon>
        <taxon>Comamonadaceae</taxon>
        <taxon>Diaphorobacter</taxon>
    </lineage>
</organism>
<evidence type="ECO:0000256" key="1">
    <source>
        <dbReference type="ARBA" id="ARBA00003294"/>
    </source>
</evidence>
<dbReference type="KEGG" id="daer:H9K75_07020"/>
<feature type="active site" description="Schiff-base intermediate with substrate" evidence="12 14">
    <location>
        <position position="171"/>
    </location>
</feature>
<comment type="similarity">
    <text evidence="3 12 13">Belongs to the DapA family.</text>
</comment>
<dbReference type="GO" id="GO:0009089">
    <property type="term" value="P:lysine biosynthetic process via diaminopimelate"/>
    <property type="evidence" value="ECO:0007669"/>
    <property type="project" value="UniProtKB-UniRule"/>
</dbReference>
<dbReference type="PROSITE" id="PS00666">
    <property type="entry name" value="DHDPS_2"/>
    <property type="match status" value="1"/>
</dbReference>
<evidence type="ECO:0000256" key="9">
    <source>
        <dbReference type="ARBA" id="ARBA00023239"/>
    </source>
</evidence>
<keyword evidence="17" id="KW-1185">Reference proteome</keyword>
<dbReference type="EC" id="4.3.3.7" evidence="4 12"/>
<dbReference type="InterPro" id="IPR013785">
    <property type="entry name" value="Aldolase_TIM"/>
</dbReference>
<evidence type="ECO:0000256" key="13">
    <source>
        <dbReference type="PIRNR" id="PIRNR001365"/>
    </source>
</evidence>
<evidence type="ECO:0000256" key="11">
    <source>
        <dbReference type="ARBA" id="ARBA00047836"/>
    </source>
</evidence>
<dbReference type="UniPathway" id="UPA00034">
    <property type="reaction ID" value="UER00017"/>
</dbReference>
<dbReference type="InterPro" id="IPR020625">
    <property type="entry name" value="Schiff_base-form_aldolases_AS"/>
</dbReference>
<dbReference type="GO" id="GO:0008840">
    <property type="term" value="F:4-hydroxy-tetrahydrodipicolinate synthase activity"/>
    <property type="evidence" value="ECO:0007669"/>
    <property type="project" value="UniProtKB-UniRule"/>
</dbReference>
<keyword evidence="7 12" id="KW-0220">Diaminopimelate biosynthesis</keyword>
<evidence type="ECO:0000256" key="3">
    <source>
        <dbReference type="ARBA" id="ARBA00007592"/>
    </source>
</evidence>
<feature type="binding site" evidence="12 15">
    <location>
        <position position="211"/>
    </location>
    <ligand>
        <name>pyruvate</name>
        <dbReference type="ChEBI" id="CHEBI:15361"/>
    </ligand>
</feature>
<dbReference type="RefSeq" id="WP_187725226.1">
    <property type="nucleotide sequence ID" value="NZ_CP060783.1"/>
</dbReference>
<evidence type="ECO:0000256" key="4">
    <source>
        <dbReference type="ARBA" id="ARBA00012086"/>
    </source>
</evidence>
<evidence type="ECO:0000256" key="10">
    <source>
        <dbReference type="ARBA" id="ARBA00023270"/>
    </source>
</evidence>
<feature type="site" description="Part of a proton relay during catalysis" evidence="12">
    <location>
        <position position="55"/>
    </location>
</feature>
<dbReference type="PANTHER" id="PTHR12128:SF66">
    <property type="entry name" value="4-HYDROXY-2-OXOGLUTARATE ALDOLASE, MITOCHONDRIAL"/>
    <property type="match status" value="1"/>
</dbReference>
<keyword evidence="9 12" id="KW-0456">Lyase</keyword>
<accession>A0A7H0GN16</accession>